<feature type="compositionally biased region" description="Polar residues" evidence="1">
    <location>
        <begin position="81"/>
        <end position="98"/>
    </location>
</feature>
<keyword evidence="3" id="KW-1185">Reference proteome</keyword>
<evidence type="ECO:0000313" key="2">
    <source>
        <dbReference type="EMBL" id="KAK0062242.1"/>
    </source>
</evidence>
<feature type="region of interest" description="Disordered" evidence="1">
    <location>
        <begin position="26"/>
        <end position="103"/>
    </location>
</feature>
<dbReference type="EMBL" id="JASAOG010000026">
    <property type="protein sequence ID" value="KAK0062242.1"/>
    <property type="molecule type" value="Genomic_DNA"/>
</dbReference>
<evidence type="ECO:0000313" key="3">
    <source>
        <dbReference type="Proteomes" id="UP001233172"/>
    </source>
</evidence>
<feature type="compositionally biased region" description="Polar residues" evidence="1">
    <location>
        <begin position="35"/>
        <end position="53"/>
    </location>
</feature>
<dbReference type="Proteomes" id="UP001233172">
    <property type="component" value="Unassembled WGS sequence"/>
</dbReference>
<gene>
    <name evidence="2" type="ORF">Bpfe_008343</name>
</gene>
<protein>
    <submittedName>
        <fullName evidence="2">Uncharacterized protein</fullName>
    </submittedName>
</protein>
<reference evidence="2" key="1">
    <citation type="journal article" date="2023" name="PLoS Negl. Trop. Dis.">
        <title>A genome sequence for Biomphalaria pfeifferi, the major vector snail for the human-infecting parasite Schistosoma mansoni.</title>
        <authorList>
            <person name="Bu L."/>
            <person name="Lu L."/>
            <person name="Laidemitt M.R."/>
            <person name="Zhang S.M."/>
            <person name="Mutuku M."/>
            <person name="Mkoji G."/>
            <person name="Steinauer M."/>
            <person name="Loker E.S."/>
        </authorList>
    </citation>
    <scope>NUCLEOTIDE SEQUENCE</scope>
    <source>
        <strain evidence="2">KasaAsao</strain>
    </source>
</reference>
<organism evidence="2 3">
    <name type="scientific">Biomphalaria pfeifferi</name>
    <name type="common">Bloodfluke planorb</name>
    <name type="synonym">Freshwater snail</name>
    <dbReference type="NCBI Taxonomy" id="112525"/>
    <lineage>
        <taxon>Eukaryota</taxon>
        <taxon>Metazoa</taxon>
        <taxon>Spiralia</taxon>
        <taxon>Lophotrochozoa</taxon>
        <taxon>Mollusca</taxon>
        <taxon>Gastropoda</taxon>
        <taxon>Heterobranchia</taxon>
        <taxon>Euthyneura</taxon>
        <taxon>Panpulmonata</taxon>
        <taxon>Hygrophila</taxon>
        <taxon>Lymnaeoidea</taxon>
        <taxon>Planorbidae</taxon>
        <taxon>Biomphalaria</taxon>
    </lineage>
</organism>
<evidence type="ECO:0000256" key="1">
    <source>
        <dbReference type="SAM" id="MobiDB-lite"/>
    </source>
</evidence>
<name>A0AAD8BY65_BIOPF</name>
<comment type="caution">
    <text evidence="2">The sequence shown here is derived from an EMBL/GenBank/DDBJ whole genome shotgun (WGS) entry which is preliminary data.</text>
</comment>
<accession>A0AAD8BY65</accession>
<proteinExistence type="predicted"/>
<sequence>MNHSVASIPSLTAFKTVSAQSLASSTVSSLASQQNMPPTVSNKSQFSLSTNSGLAPCLATATKGANTNSSPVSVASASNSLRKQWSTNSLMKTTSSPTSKHRTVVSQVNKKKLSFQVTDSCKLVIKSYGNVATDD</sequence>
<reference evidence="2" key="2">
    <citation type="submission" date="2023-04" db="EMBL/GenBank/DDBJ databases">
        <authorList>
            <person name="Bu L."/>
            <person name="Lu L."/>
            <person name="Laidemitt M.R."/>
            <person name="Zhang S.M."/>
            <person name="Mutuku M."/>
            <person name="Mkoji G."/>
            <person name="Steinauer M."/>
            <person name="Loker E.S."/>
        </authorList>
    </citation>
    <scope>NUCLEOTIDE SEQUENCE</scope>
    <source>
        <strain evidence="2">KasaAsao</strain>
        <tissue evidence="2">Whole Snail</tissue>
    </source>
</reference>
<dbReference type="AlphaFoldDB" id="A0AAD8BY65"/>
<feature type="compositionally biased region" description="Low complexity" evidence="1">
    <location>
        <begin position="68"/>
        <end position="80"/>
    </location>
</feature>